<evidence type="ECO:0000256" key="10">
    <source>
        <dbReference type="PROSITE-ProRule" id="PRU01360"/>
    </source>
</evidence>
<dbReference type="InterPro" id="IPR023996">
    <property type="entry name" value="TonB-dep_OMP_SusC/RagA"/>
</dbReference>
<evidence type="ECO:0000313" key="16">
    <source>
        <dbReference type="Proteomes" id="UP000706891"/>
    </source>
</evidence>
<evidence type="ECO:0000256" key="11">
    <source>
        <dbReference type="RuleBase" id="RU003357"/>
    </source>
</evidence>
<evidence type="ECO:0000256" key="1">
    <source>
        <dbReference type="ARBA" id="ARBA00004571"/>
    </source>
</evidence>
<reference evidence="15" key="2">
    <citation type="journal article" date="2021" name="Sci. Rep.">
        <title>The distribution of antibiotic resistance genes in chicken gut microbiota commensals.</title>
        <authorList>
            <person name="Juricova H."/>
            <person name="Matiasovicova J."/>
            <person name="Kubasova T."/>
            <person name="Cejkova D."/>
            <person name="Rychlik I."/>
        </authorList>
    </citation>
    <scope>NUCLEOTIDE SEQUENCE</scope>
    <source>
        <strain evidence="15">An824</strain>
    </source>
</reference>
<dbReference type="Gene3D" id="2.60.40.1120">
    <property type="entry name" value="Carboxypeptidase-like, regulatory domain"/>
    <property type="match status" value="1"/>
</dbReference>
<dbReference type="InterPro" id="IPR000531">
    <property type="entry name" value="Beta-barrel_TonB"/>
</dbReference>
<evidence type="ECO:0000256" key="12">
    <source>
        <dbReference type="SAM" id="SignalP"/>
    </source>
</evidence>
<evidence type="ECO:0000256" key="5">
    <source>
        <dbReference type="ARBA" id="ARBA00022729"/>
    </source>
</evidence>
<reference evidence="15" key="1">
    <citation type="submission" date="2020-08" db="EMBL/GenBank/DDBJ databases">
        <authorList>
            <person name="Cejkova D."/>
            <person name="Kubasova T."/>
            <person name="Jahodarova E."/>
            <person name="Rychlik I."/>
        </authorList>
    </citation>
    <scope>NUCLEOTIDE SEQUENCE</scope>
    <source>
        <strain evidence="15">An824</strain>
    </source>
</reference>
<comment type="subcellular location">
    <subcellularLocation>
        <location evidence="1 10">Cell outer membrane</location>
        <topology evidence="1 10">Multi-pass membrane protein</topology>
    </subcellularLocation>
</comment>
<protein>
    <submittedName>
        <fullName evidence="15">TonB-dependent receptor</fullName>
    </submittedName>
</protein>
<evidence type="ECO:0000259" key="13">
    <source>
        <dbReference type="Pfam" id="PF00593"/>
    </source>
</evidence>
<dbReference type="PANTHER" id="PTHR30069">
    <property type="entry name" value="TONB-DEPENDENT OUTER MEMBRANE RECEPTOR"/>
    <property type="match status" value="1"/>
</dbReference>
<dbReference type="PANTHER" id="PTHR30069:SF29">
    <property type="entry name" value="HEMOGLOBIN AND HEMOGLOBIN-HAPTOGLOBIN-BINDING PROTEIN 1-RELATED"/>
    <property type="match status" value="1"/>
</dbReference>
<accession>A0A938WVT6</accession>
<dbReference type="RefSeq" id="WP_205105492.1">
    <property type="nucleotide sequence ID" value="NZ_JACJJG010000068.1"/>
</dbReference>
<evidence type="ECO:0000256" key="2">
    <source>
        <dbReference type="ARBA" id="ARBA00022448"/>
    </source>
</evidence>
<evidence type="ECO:0000259" key="14">
    <source>
        <dbReference type="Pfam" id="PF07715"/>
    </source>
</evidence>
<dbReference type="AlphaFoldDB" id="A0A938WVT6"/>
<dbReference type="Pfam" id="PF13715">
    <property type="entry name" value="CarbopepD_reg_2"/>
    <property type="match status" value="1"/>
</dbReference>
<comment type="caution">
    <text evidence="15">The sequence shown here is derived from an EMBL/GenBank/DDBJ whole genome shotgun (WGS) entry which is preliminary data.</text>
</comment>
<dbReference type="Pfam" id="PF07715">
    <property type="entry name" value="Plug"/>
    <property type="match status" value="1"/>
</dbReference>
<keyword evidence="2 10" id="KW-0813">Transport</keyword>
<keyword evidence="8 15" id="KW-0675">Receptor</keyword>
<dbReference type="NCBIfam" id="TIGR04056">
    <property type="entry name" value="OMP_RagA_SusC"/>
    <property type="match status" value="1"/>
</dbReference>
<dbReference type="GO" id="GO:0009279">
    <property type="term" value="C:cell outer membrane"/>
    <property type="evidence" value="ECO:0007669"/>
    <property type="project" value="UniProtKB-SubCell"/>
</dbReference>
<keyword evidence="5 12" id="KW-0732">Signal</keyword>
<dbReference type="GO" id="GO:0044718">
    <property type="term" value="P:siderophore transmembrane transport"/>
    <property type="evidence" value="ECO:0007669"/>
    <property type="project" value="TreeGrafter"/>
</dbReference>
<organism evidence="15 16">
    <name type="scientific">Marseilla massiliensis</name>
    <dbReference type="NCBI Taxonomy" id="1841864"/>
    <lineage>
        <taxon>Bacteria</taxon>
        <taxon>Pseudomonadati</taxon>
        <taxon>Bacteroidota</taxon>
        <taxon>Bacteroidia</taxon>
        <taxon>Bacteroidales</taxon>
        <taxon>Prevotellaceae</taxon>
        <taxon>Marseilla</taxon>
    </lineage>
</organism>
<evidence type="ECO:0000256" key="7">
    <source>
        <dbReference type="ARBA" id="ARBA00023136"/>
    </source>
</evidence>
<dbReference type="GO" id="GO:0015344">
    <property type="term" value="F:siderophore uptake transmembrane transporter activity"/>
    <property type="evidence" value="ECO:0007669"/>
    <property type="project" value="TreeGrafter"/>
</dbReference>
<evidence type="ECO:0000256" key="3">
    <source>
        <dbReference type="ARBA" id="ARBA00022452"/>
    </source>
</evidence>
<dbReference type="EMBL" id="JACJJG010000068">
    <property type="protein sequence ID" value="MBM6674310.1"/>
    <property type="molecule type" value="Genomic_DNA"/>
</dbReference>
<evidence type="ECO:0000256" key="9">
    <source>
        <dbReference type="ARBA" id="ARBA00023237"/>
    </source>
</evidence>
<keyword evidence="4 10" id="KW-0812">Transmembrane</keyword>
<feature type="chain" id="PRO_5037280756" evidence="12">
    <location>
        <begin position="28"/>
        <end position="1009"/>
    </location>
</feature>
<dbReference type="InterPro" id="IPR037066">
    <property type="entry name" value="Plug_dom_sf"/>
</dbReference>
<dbReference type="NCBIfam" id="TIGR04057">
    <property type="entry name" value="SusC_RagA_signa"/>
    <property type="match status" value="1"/>
</dbReference>
<dbReference type="SUPFAM" id="SSF56935">
    <property type="entry name" value="Porins"/>
    <property type="match status" value="1"/>
</dbReference>
<keyword evidence="6 11" id="KW-0798">TonB box</keyword>
<evidence type="ECO:0000256" key="4">
    <source>
        <dbReference type="ARBA" id="ARBA00022692"/>
    </source>
</evidence>
<keyword evidence="16" id="KW-1185">Reference proteome</keyword>
<proteinExistence type="inferred from homology"/>
<sequence>MKQVKIKTPIRILSLLIGLFLSVGAFAQNEVKGIVKDASGEPVIGATIRVVGQDGGSITDFDGNFTIKAEPGAKIQVSYIGYKTVEVPVSSNMVITLQDDTQLLSDVVVIGYGRAKKEDLTGSVTAIKPDEMSKGITSSASDMIVGKIAGVDVITAGGAPGAGAQIRIRGGSSLNASNDPLYVIDGLTIDGNTATGMSNVLAMINPNDIETFTVLKDASATAIYGSRASNGVIIITTKKGRKGTGPKFSYNGDVTISTTQKRYDVLNGDEYRALVDQLWPNGDAPALGDANTDWQDEIFRTAVSTSHNLSMTGGLKNMPYRVSVGYQSNSGIIKTSYMKRFNASVNLAPSFLDDHLNFNITAKFMAEKDSYVDSGAAIGGALAMDPTRSVYDHSEIGDSFFGGYYQNYQSTDAYPDKSWNYTSNTNTPQNPVAYLNQRSCIANSSDFNGNVEVDYKVHGFEDLRLHASYGGQYTSSTQDDWSSPYSYDNNYYGWNGVTKYYKYSITANAYAQYMHTFGSHTIDIMAGAEESHYHRSGYNQGMGWDSYTNEPYNESLRSEKEWATHNSLVSYFGRLNYTLLDRYMLTATFRADGSSRFAKGHKWGYFPSVALAWKINDEKFMKNIKWWNEFKLRLGWGQTGQQDIGSDFLYATLYTIGDQYGQYQFGTGSDSFIYTVRPSAYNPDLTWETTTTWNAGLDFAFLNNRITANIDGYYRKTTDLIQNVTIPVGVNFAQRMDQNIGSLENYGIEFSIGAKPIVTKDFTWDVQYNVSWNHNEITELVGGNDGYKVESGNTISRGTSTHVQAHTVGEPANSFWVYQQVYDENGKPLEGVFVDRDGNGKITNDDRYFYHSPAAPVYMGLTMKFTYKNWDLSFALRSSIGNYVYYDFLSNKAVISQPGLYSNSSYSNTTQAAVDLGFTGTGTGSPWLSDYFVRNASYLKCQNITLGYSFPALLKYNNQDYFSGRLYFTVQNPFIITKYDGLDPEVSSGIDNNPYPRPLSFQLGVNLNF</sequence>
<dbReference type="InterPro" id="IPR036942">
    <property type="entry name" value="Beta-barrel_TonB_sf"/>
</dbReference>
<dbReference type="Gene3D" id="2.170.130.10">
    <property type="entry name" value="TonB-dependent receptor, plug domain"/>
    <property type="match status" value="1"/>
</dbReference>
<dbReference type="Gene3D" id="2.40.170.20">
    <property type="entry name" value="TonB-dependent receptor, beta-barrel domain"/>
    <property type="match status" value="1"/>
</dbReference>
<feature type="domain" description="TonB-dependent receptor plug" evidence="14">
    <location>
        <begin position="117"/>
        <end position="232"/>
    </location>
</feature>
<evidence type="ECO:0000313" key="15">
    <source>
        <dbReference type="EMBL" id="MBM6674310.1"/>
    </source>
</evidence>
<gene>
    <name evidence="15" type="ORF">H6A34_10540</name>
</gene>
<dbReference type="InterPro" id="IPR012910">
    <property type="entry name" value="Plug_dom"/>
</dbReference>
<keyword evidence="3 10" id="KW-1134">Transmembrane beta strand</keyword>
<feature type="signal peptide" evidence="12">
    <location>
        <begin position="1"/>
        <end position="27"/>
    </location>
</feature>
<dbReference type="InterPro" id="IPR008969">
    <property type="entry name" value="CarboxyPept-like_regulatory"/>
</dbReference>
<dbReference type="FunFam" id="2.60.40.1120:FF:000003">
    <property type="entry name" value="Outer membrane protein Omp121"/>
    <property type="match status" value="1"/>
</dbReference>
<feature type="domain" description="TonB-dependent receptor-like beta-barrel" evidence="13">
    <location>
        <begin position="396"/>
        <end position="875"/>
    </location>
</feature>
<dbReference type="InterPro" id="IPR039426">
    <property type="entry name" value="TonB-dep_rcpt-like"/>
</dbReference>
<keyword evidence="9 10" id="KW-0998">Cell outer membrane</keyword>
<dbReference type="Pfam" id="PF00593">
    <property type="entry name" value="TonB_dep_Rec_b-barrel"/>
    <property type="match status" value="1"/>
</dbReference>
<comment type="similarity">
    <text evidence="10 11">Belongs to the TonB-dependent receptor family.</text>
</comment>
<evidence type="ECO:0000256" key="8">
    <source>
        <dbReference type="ARBA" id="ARBA00023170"/>
    </source>
</evidence>
<dbReference type="InterPro" id="IPR023997">
    <property type="entry name" value="TonB-dep_OMP_SusC/RagA_CS"/>
</dbReference>
<dbReference type="SUPFAM" id="SSF49464">
    <property type="entry name" value="Carboxypeptidase regulatory domain-like"/>
    <property type="match status" value="1"/>
</dbReference>
<dbReference type="Proteomes" id="UP000706891">
    <property type="component" value="Unassembled WGS sequence"/>
</dbReference>
<keyword evidence="7 10" id="KW-0472">Membrane</keyword>
<dbReference type="PROSITE" id="PS52016">
    <property type="entry name" value="TONB_DEPENDENT_REC_3"/>
    <property type="match status" value="1"/>
</dbReference>
<evidence type="ECO:0000256" key="6">
    <source>
        <dbReference type="ARBA" id="ARBA00023077"/>
    </source>
</evidence>
<name>A0A938WVT6_9BACT</name>